<evidence type="ECO:0000256" key="1">
    <source>
        <dbReference type="SAM" id="MobiDB-lite"/>
    </source>
</evidence>
<feature type="region of interest" description="Disordered" evidence="1">
    <location>
        <begin position="79"/>
        <end position="108"/>
    </location>
</feature>
<evidence type="ECO:0000313" key="2">
    <source>
        <dbReference type="EMBL" id="ESR23882.1"/>
    </source>
</evidence>
<reference evidence="2 3" key="1">
    <citation type="journal article" date="2014" name="Genome Announc.">
        <title>Draft Genome Sequence of Lutibaculum baratangense Strain AMV1T, Isolated from a Mud Volcano in Andamans, India.</title>
        <authorList>
            <person name="Singh A."/>
            <person name="Sreenivas A."/>
            <person name="Sathyanarayana Reddy G."/>
            <person name="Pinnaka A.K."/>
            <person name="Shivaji S."/>
        </authorList>
    </citation>
    <scope>NUCLEOTIDE SEQUENCE [LARGE SCALE GENOMIC DNA]</scope>
    <source>
        <strain evidence="2 3">AMV1</strain>
    </source>
</reference>
<organism evidence="2 3">
    <name type="scientific">Lutibaculum baratangense AMV1</name>
    <dbReference type="NCBI Taxonomy" id="631454"/>
    <lineage>
        <taxon>Bacteria</taxon>
        <taxon>Pseudomonadati</taxon>
        <taxon>Pseudomonadota</taxon>
        <taxon>Alphaproteobacteria</taxon>
        <taxon>Hyphomicrobiales</taxon>
        <taxon>Tepidamorphaceae</taxon>
        <taxon>Lutibaculum</taxon>
    </lineage>
</organism>
<sequence>MATFIRRRKPREHELGLEFTRGAAGVEVTLLAPSVNGIPLRFKGMAPECAIATARDLAQELGLVVAVVDNAQVWQDVPPSPDGGPLILDRLGRSGSTVTPTLHAPPLD</sequence>
<protein>
    <submittedName>
        <fullName evidence="2">Uncharacterized protein</fullName>
    </submittedName>
</protein>
<proteinExistence type="predicted"/>
<dbReference type="Proteomes" id="UP000017819">
    <property type="component" value="Unassembled WGS sequence"/>
</dbReference>
<keyword evidence="3" id="KW-1185">Reference proteome</keyword>
<gene>
    <name evidence="2" type="ORF">N177_2827</name>
</gene>
<dbReference type="EMBL" id="AWXZ01000037">
    <property type="protein sequence ID" value="ESR23882.1"/>
    <property type="molecule type" value="Genomic_DNA"/>
</dbReference>
<evidence type="ECO:0000313" key="3">
    <source>
        <dbReference type="Proteomes" id="UP000017819"/>
    </source>
</evidence>
<comment type="caution">
    <text evidence="2">The sequence shown here is derived from an EMBL/GenBank/DDBJ whole genome shotgun (WGS) entry which is preliminary data.</text>
</comment>
<dbReference type="RefSeq" id="WP_023432952.1">
    <property type="nucleotide sequence ID" value="NZ_AWXZ01000037.1"/>
</dbReference>
<dbReference type="AlphaFoldDB" id="V4QVZ3"/>
<name>V4QVZ3_9HYPH</name>
<accession>V4QVZ3</accession>